<evidence type="ECO:0000313" key="1">
    <source>
        <dbReference type="EMBL" id="GFQ72090.1"/>
    </source>
</evidence>
<accession>A0A8X6I795</accession>
<dbReference type="EMBL" id="BMAO01031066">
    <property type="protein sequence ID" value="GFQ72090.1"/>
    <property type="molecule type" value="Genomic_DNA"/>
</dbReference>
<evidence type="ECO:0000313" key="2">
    <source>
        <dbReference type="Proteomes" id="UP000887116"/>
    </source>
</evidence>
<proteinExistence type="predicted"/>
<name>A0A8X6I795_TRICU</name>
<keyword evidence="2" id="KW-1185">Reference proteome</keyword>
<organism evidence="1 2">
    <name type="scientific">Trichonephila clavata</name>
    <name type="common">Joro spider</name>
    <name type="synonym">Nephila clavata</name>
    <dbReference type="NCBI Taxonomy" id="2740835"/>
    <lineage>
        <taxon>Eukaryota</taxon>
        <taxon>Metazoa</taxon>
        <taxon>Ecdysozoa</taxon>
        <taxon>Arthropoda</taxon>
        <taxon>Chelicerata</taxon>
        <taxon>Arachnida</taxon>
        <taxon>Araneae</taxon>
        <taxon>Araneomorphae</taxon>
        <taxon>Entelegynae</taxon>
        <taxon>Araneoidea</taxon>
        <taxon>Nephilidae</taxon>
        <taxon>Trichonephila</taxon>
    </lineage>
</organism>
<gene>
    <name evidence="1" type="ORF">TNCT_644501</name>
</gene>
<sequence>MRPVCERRALPNPGVAASLPQCLARRWKAFSREALAMPASKPLSHLVLKGFCSVSVFLVVLFEPSNLPYVQGLPSDIRIGKLISPLDLTRGDVNKPRFVLTQTSRFRDSSRSMNRNMHWYTPSLHSGICIYRTGQMDSYSGTFS</sequence>
<dbReference type="AlphaFoldDB" id="A0A8X6I795"/>
<comment type="caution">
    <text evidence="1">The sequence shown here is derived from an EMBL/GenBank/DDBJ whole genome shotgun (WGS) entry which is preliminary data.</text>
</comment>
<protein>
    <submittedName>
        <fullName evidence="1">Uncharacterized protein</fullName>
    </submittedName>
</protein>
<dbReference type="OrthoDB" id="10323821at2759"/>
<dbReference type="Proteomes" id="UP000887116">
    <property type="component" value="Unassembled WGS sequence"/>
</dbReference>
<reference evidence="1" key="1">
    <citation type="submission" date="2020-07" db="EMBL/GenBank/DDBJ databases">
        <title>Multicomponent nature underlies the extraordinary mechanical properties of spider dragline silk.</title>
        <authorList>
            <person name="Kono N."/>
            <person name="Nakamura H."/>
            <person name="Mori M."/>
            <person name="Yoshida Y."/>
            <person name="Ohtoshi R."/>
            <person name="Malay A.D."/>
            <person name="Moran D.A.P."/>
            <person name="Tomita M."/>
            <person name="Numata K."/>
            <person name="Arakawa K."/>
        </authorList>
    </citation>
    <scope>NUCLEOTIDE SEQUENCE</scope>
</reference>